<evidence type="ECO:0000256" key="6">
    <source>
        <dbReference type="ARBA" id="ARBA00022605"/>
    </source>
</evidence>
<keyword evidence="6" id="KW-0028">Amino-acid biosynthesis</keyword>
<reference evidence="13" key="1">
    <citation type="journal article" date="2014" name="Front. Microbiol.">
        <title>High frequency of phylogenetically diverse reductive dehalogenase-homologous genes in deep subseafloor sedimentary metagenomes.</title>
        <authorList>
            <person name="Kawai M."/>
            <person name="Futagami T."/>
            <person name="Toyoda A."/>
            <person name="Takaki Y."/>
            <person name="Nishi S."/>
            <person name="Hori S."/>
            <person name="Arai W."/>
            <person name="Tsubouchi T."/>
            <person name="Morono Y."/>
            <person name="Uchiyama I."/>
            <person name="Ito T."/>
            <person name="Fujiyama A."/>
            <person name="Inagaki F."/>
            <person name="Takami H."/>
        </authorList>
    </citation>
    <scope>NUCLEOTIDE SEQUENCE</scope>
    <source>
        <strain evidence="13">Expedition CK06-06</strain>
    </source>
</reference>
<evidence type="ECO:0000256" key="1">
    <source>
        <dbReference type="ARBA" id="ARBA00001933"/>
    </source>
</evidence>
<evidence type="ECO:0000256" key="10">
    <source>
        <dbReference type="ARBA" id="ARBA00047630"/>
    </source>
</evidence>
<dbReference type="InterPro" id="IPR020578">
    <property type="entry name" value="Aminotrans_V_PyrdxlP_BS"/>
</dbReference>
<evidence type="ECO:0000256" key="11">
    <source>
        <dbReference type="ARBA" id="ARBA00049007"/>
    </source>
</evidence>
<dbReference type="EMBL" id="BART01019480">
    <property type="protein sequence ID" value="GAG86691.1"/>
    <property type="molecule type" value="Genomic_DNA"/>
</dbReference>
<keyword evidence="8" id="KW-0663">Pyridoxal phosphate</keyword>
<evidence type="ECO:0000256" key="3">
    <source>
        <dbReference type="ARBA" id="ARBA00006904"/>
    </source>
</evidence>
<evidence type="ECO:0000313" key="13">
    <source>
        <dbReference type="EMBL" id="GAG86691.1"/>
    </source>
</evidence>
<comment type="catalytic activity">
    <reaction evidence="11">
        <text>O-phospho-L-serine + 2-oxoglutarate = 3-phosphooxypyruvate + L-glutamate</text>
        <dbReference type="Rhea" id="RHEA:14329"/>
        <dbReference type="ChEBI" id="CHEBI:16810"/>
        <dbReference type="ChEBI" id="CHEBI:18110"/>
        <dbReference type="ChEBI" id="CHEBI:29985"/>
        <dbReference type="ChEBI" id="CHEBI:57524"/>
        <dbReference type="EC" id="2.6.1.52"/>
    </reaction>
</comment>
<comment type="pathway">
    <text evidence="2">Amino-acid biosynthesis; L-serine biosynthesis; L-serine from 3-phospho-D-glycerate: step 2/3.</text>
</comment>
<dbReference type="GO" id="GO:0005737">
    <property type="term" value="C:cytoplasm"/>
    <property type="evidence" value="ECO:0007669"/>
    <property type="project" value="TreeGrafter"/>
</dbReference>
<feature type="non-terminal residue" evidence="13">
    <location>
        <position position="231"/>
    </location>
</feature>
<evidence type="ECO:0000256" key="8">
    <source>
        <dbReference type="ARBA" id="ARBA00022898"/>
    </source>
</evidence>
<evidence type="ECO:0000256" key="4">
    <source>
        <dbReference type="ARBA" id="ARBA00013030"/>
    </source>
</evidence>
<dbReference type="SUPFAM" id="SSF53383">
    <property type="entry name" value="PLP-dependent transferases"/>
    <property type="match status" value="1"/>
</dbReference>
<comment type="caution">
    <text evidence="13">The sequence shown here is derived from an EMBL/GenBank/DDBJ whole genome shotgun (WGS) entry which is preliminary data.</text>
</comment>
<comment type="catalytic activity">
    <reaction evidence="10">
        <text>4-(phosphooxy)-L-threonine + 2-oxoglutarate = (R)-3-hydroxy-2-oxo-4-phosphooxybutanoate + L-glutamate</text>
        <dbReference type="Rhea" id="RHEA:16573"/>
        <dbReference type="ChEBI" id="CHEBI:16810"/>
        <dbReference type="ChEBI" id="CHEBI:29985"/>
        <dbReference type="ChEBI" id="CHEBI:58452"/>
        <dbReference type="ChEBI" id="CHEBI:58538"/>
        <dbReference type="EC" id="2.6.1.52"/>
    </reaction>
</comment>
<dbReference type="InterPro" id="IPR000192">
    <property type="entry name" value="Aminotrans_V_dom"/>
</dbReference>
<dbReference type="EC" id="2.6.1.52" evidence="4"/>
<organism evidence="13">
    <name type="scientific">marine sediment metagenome</name>
    <dbReference type="NCBI Taxonomy" id="412755"/>
    <lineage>
        <taxon>unclassified sequences</taxon>
        <taxon>metagenomes</taxon>
        <taxon>ecological metagenomes</taxon>
    </lineage>
</organism>
<dbReference type="GO" id="GO:0030170">
    <property type="term" value="F:pyridoxal phosphate binding"/>
    <property type="evidence" value="ECO:0007669"/>
    <property type="project" value="TreeGrafter"/>
</dbReference>
<evidence type="ECO:0000256" key="2">
    <source>
        <dbReference type="ARBA" id="ARBA00005099"/>
    </source>
</evidence>
<dbReference type="Gene3D" id="3.40.640.10">
    <property type="entry name" value="Type I PLP-dependent aspartate aminotransferase-like (Major domain)"/>
    <property type="match status" value="1"/>
</dbReference>
<dbReference type="AlphaFoldDB" id="X1CQZ6"/>
<evidence type="ECO:0000256" key="5">
    <source>
        <dbReference type="ARBA" id="ARBA00022576"/>
    </source>
</evidence>
<dbReference type="FunFam" id="3.90.1150.10:FF:000006">
    <property type="entry name" value="Phosphoserine aminotransferase"/>
    <property type="match status" value="1"/>
</dbReference>
<proteinExistence type="inferred from homology"/>
<dbReference type="InterPro" id="IPR015421">
    <property type="entry name" value="PyrdxlP-dep_Trfase_major"/>
</dbReference>
<keyword evidence="5" id="KW-0032">Aminotransferase</keyword>
<dbReference type="InterPro" id="IPR015424">
    <property type="entry name" value="PyrdxlP-dep_Trfase"/>
</dbReference>
<evidence type="ECO:0000259" key="12">
    <source>
        <dbReference type="Pfam" id="PF00266"/>
    </source>
</evidence>
<dbReference type="PANTHER" id="PTHR43247:SF1">
    <property type="entry name" value="PHOSPHOSERINE AMINOTRANSFERASE"/>
    <property type="match status" value="1"/>
</dbReference>
<dbReference type="UniPathway" id="UPA00135">
    <property type="reaction ID" value="UER00197"/>
</dbReference>
<comment type="similarity">
    <text evidence="3">Belongs to the class-V pyridoxal-phosphate-dependent aminotransferase family. SerC subfamily.</text>
</comment>
<dbReference type="Gene3D" id="3.90.1150.10">
    <property type="entry name" value="Aspartate Aminotransferase, domain 1"/>
    <property type="match status" value="1"/>
</dbReference>
<dbReference type="InterPro" id="IPR022278">
    <property type="entry name" value="Pser_aminoTfrase"/>
</dbReference>
<dbReference type="InterPro" id="IPR015422">
    <property type="entry name" value="PyrdxlP-dep_Trfase_small"/>
</dbReference>
<accession>X1CQZ6</accession>
<feature type="domain" description="Aminotransferase class V" evidence="12">
    <location>
        <begin position="8"/>
        <end position="218"/>
    </location>
</feature>
<dbReference type="NCBIfam" id="NF003764">
    <property type="entry name" value="PRK05355.1"/>
    <property type="match status" value="1"/>
</dbReference>
<name>X1CQZ6_9ZZZZ</name>
<dbReference type="PROSITE" id="PS00595">
    <property type="entry name" value="AA_TRANSFER_CLASS_5"/>
    <property type="match status" value="1"/>
</dbReference>
<dbReference type="PANTHER" id="PTHR43247">
    <property type="entry name" value="PHOSPHOSERINE AMINOTRANSFERASE"/>
    <property type="match status" value="1"/>
</dbReference>
<comment type="cofactor">
    <cofactor evidence="1">
        <name>pyridoxal 5'-phosphate</name>
        <dbReference type="ChEBI" id="CHEBI:597326"/>
    </cofactor>
</comment>
<dbReference type="GO" id="GO:0006564">
    <property type="term" value="P:L-serine biosynthetic process"/>
    <property type="evidence" value="ECO:0007669"/>
    <property type="project" value="UniProtKB-KW"/>
</dbReference>
<sequence>MALPDPASLKLDPQAAYLHITSNETIGGVEWPDFPETGDVPVICDMSSDFASRRLSLERFGMIYAGAQKNAGPAGVTIVILRDDLLERCPETLSAYLSYKIHAAKDSMYNTPPVFAVYMLKLVMEWLQKKGGLAAAEKMAAERSGLVYGAIEKNSAFYRCPVAENCRSRMNVVFRLPTEELEKKFVAEAAAQDMIGLKGHRSVGGCRASIYNAMPIDGARALADFMDDFAV</sequence>
<dbReference type="GO" id="GO:0004648">
    <property type="term" value="F:O-phospho-L-serine:2-oxoglutarate aminotransferase activity"/>
    <property type="evidence" value="ECO:0007669"/>
    <property type="project" value="UniProtKB-EC"/>
</dbReference>
<evidence type="ECO:0000256" key="7">
    <source>
        <dbReference type="ARBA" id="ARBA00022679"/>
    </source>
</evidence>
<gene>
    <name evidence="13" type="ORF">S01H4_36442</name>
</gene>
<dbReference type="Pfam" id="PF00266">
    <property type="entry name" value="Aminotran_5"/>
    <property type="match status" value="1"/>
</dbReference>
<keyword evidence="9" id="KW-0718">Serine biosynthesis</keyword>
<keyword evidence="7" id="KW-0808">Transferase</keyword>
<evidence type="ECO:0000256" key="9">
    <source>
        <dbReference type="ARBA" id="ARBA00023299"/>
    </source>
</evidence>
<protein>
    <recommendedName>
        <fullName evidence="4">phosphoserine transaminase</fullName>
        <ecNumber evidence="4">2.6.1.52</ecNumber>
    </recommendedName>
</protein>